<reference evidence="3" key="1">
    <citation type="submission" date="2016-10" db="EMBL/GenBank/DDBJ databases">
        <authorList>
            <person name="Varghese N."/>
            <person name="Submissions S."/>
        </authorList>
    </citation>
    <scope>NUCLEOTIDE SEQUENCE [LARGE SCALE GENOMIC DNA]</scope>
    <source>
        <strain evidence="3">KCTC 32246</strain>
    </source>
</reference>
<name>A0A1H2LCI7_9PSED</name>
<dbReference type="Pfam" id="PF06812">
    <property type="entry name" value="ImpA_N"/>
    <property type="match status" value="1"/>
</dbReference>
<feature type="domain" description="ImpA N-terminal" evidence="1">
    <location>
        <begin position="10"/>
        <end position="132"/>
    </location>
</feature>
<dbReference type="PANTHER" id="PTHR37951:SF1">
    <property type="entry name" value="TYPE VI SECRETION SYSTEM COMPONENT TSSA1"/>
    <property type="match status" value="1"/>
</dbReference>
<evidence type="ECO:0000259" key="1">
    <source>
        <dbReference type="Pfam" id="PF06812"/>
    </source>
</evidence>
<accession>A0A1H2LCI7</accession>
<evidence type="ECO:0000313" key="3">
    <source>
        <dbReference type="Proteomes" id="UP000198675"/>
    </source>
</evidence>
<proteinExistence type="predicted"/>
<dbReference type="Proteomes" id="UP000198675">
    <property type="component" value="Chromosome I"/>
</dbReference>
<protein>
    <submittedName>
        <fullName evidence="2">Type VI secretion system protein ImpA</fullName>
    </submittedName>
</protein>
<keyword evidence="3" id="KW-1185">Reference proteome</keyword>
<dbReference type="InterPro" id="IPR010657">
    <property type="entry name" value="ImpA_N"/>
</dbReference>
<organism evidence="2 3">
    <name type="scientific">Pseudomonas sihuiensis</name>
    <dbReference type="NCBI Taxonomy" id="1274359"/>
    <lineage>
        <taxon>Bacteria</taxon>
        <taxon>Pseudomonadati</taxon>
        <taxon>Pseudomonadota</taxon>
        <taxon>Gammaproteobacteria</taxon>
        <taxon>Pseudomonadales</taxon>
        <taxon>Pseudomonadaceae</taxon>
        <taxon>Pseudomonas</taxon>
    </lineage>
</organism>
<dbReference type="PANTHER" id="PTHR37951">
    <property type="entry name" value="CYTOPLASMIC PROTEIN-RELATED"/>
    <property type="match status" value="1"/>
</dbReference>
<dbReference type="AlphaFoldDB" id="A0A1H2LCI7"/>
<sequence>MTSESIEQYLEPIPGDTVCGPSLRYEGAWDRLRELRREDDASLPTGVWQSDLKRGDWAALEALAGDLLRGRSKDLMIAVWLGEAWIHRRGLAGVSAALELLTGLCERYPDTLHPQPEEGDRSWRVFPLEWMVRQYSATLLIQTPLFGIDAQEFAHVTLHDWLQLQQRQVQMSDSKQDKIAAETARLEYRKLHERLRHTPTSHFITADVELQAALAALERLENWSDGWLAELAPSFGALRQTLTSLRAQIEEFVPMSEHIPSTEPEIVAVVDGPTAEPSTPSLPMAGMPSSREQAYRHLAQIADYLARTEPHSPVPYVIRRAVEWGNQPLGELLDELISADAESRRLWKLLGVLK</sequence>
<dbReference type="EMBL" id="LT629797">
    <property type="protein sequence ID" value="SDU78737.1"/>
    <property type="molecule type" value="Genomic_DNA"/>
</dbReference>
<evidence type="ECO:0000313" key="2">
    <source>
        <dbReference type="EMBL" id="SDU78737.1"/>
    </source>
</evidence>
<dbReference type="InterPro" id="IPR017740">
    <property type="entry name" value="TssA-like"/>
</dbReference>
<dbReference type="RefSeq" id="WP_092375229.1">
    <property type="nucleotide sequence ID" value="NZ_LT629797.1"/>
</dbReference>
<gene>
    <name evidence="2" type="ORF">SAMN05216363_1167</name>
</gene>
<dbReference type="NCBIfam" id="TIGR03363">
    <property type="entry name" value="VI_chp_8"/>
    <property type="match status" value="1"/>
</dbReference>